<dbReference type="EMBL" id="CAKKLH010000135">
    <property type="protein sequence ID" value="CAH0104350.1"/>
    <property type="molecule type" value="Genomic_DNA"/>
</dbReference>
<dbReference type="InterPro" id="IPR003439">
    <property type="entry name" value="ABC_transporter-like_ATP-bd"/>
</dbReference>
<comment type="caution">
    <text evidence="11">The sequence shown here is derived from an EMBL/GenBank/DDBJ whole genome shotgun (WGS) entry which is preliminary data.</text>
</comment>
<reference evidence="11" key="1">
    <citation type="submission" date="2021-11" db="EMBL/GenBank/DDBJ databases">
        <authorList>
            <person name="Schell T."/>
        </authorList>
    </citation>
    <scope>NUCLEOTIDE SEQUENCE</scope>
    <source>
        <strain evidence="11">M5</strain>
    </source>
</reference>
<dbReference type="InterPro" id="IPR017871">
    <property type="entry name" value="ABC_transporter-like_CS"/>
</dbReference>
<dbReference type="Proteomes" id="UP000789390">
    <property type="component" value="Unassembled WGS sequence"/>
</dbReference>
<keyword evidence="5" id="KW-0547">Nucleotide-binding</keyword>
<dbReference type="InterPro" id="IPR003593">
    <property type="entry name" value="AAA+_ATPase"/>
</dbReference>
<feature type="transmembrane region" description="Helical" evidence="9">
    <location>
        <begin position="591"/>
        <end position="613"/>
    </location>
</feature>
<keyword evidence="7 9" id="KW-1133">Transmembrane helix</keyword>
<dbReference type="CDD" id="cd03213">
    <property type="entry name" value="ABCG_EPDR"/>
    <property type="match status" value="1"/>
</dbReference>
<evidence type="ECO:0000256" key="7">
    <source>
        <dbReference type="ARBA" id="ARBA00022989"/>
    </source>
</evidence>
<gene>
    <name evidence="11" type="ORF">DGAL_LOCUS7199</name>
</gene>
<dbReference type="GO" id="GO:0005886">
    <property type="term" value="C:plasma membrane"/>
    <property type="evidence" value="ECO:0007669"/>
    <property type="project" value="TreeGrafter"/>
</dbReference>
<evidence type="ECO:0000313" key="12">
    <source>
        <dbReference type="Proteomes" id="UP000789390"/>
    </source>
</evidence>
<accession>A0A8J2RNP9</accession>
<dbReference type="Gene3D" id="3.40.50.300">
    <property type="entry name" value="P-loop containing nucleotide triphosphate hydrolases"/>
    <property type="match status" value="1"/>
</dbReference>
<dbReference type="InterPro" id="IPR013525">
    <property type="entry name" value="ABC2_TM"/>
</dbReference>
<dbReference type="PROSITE" id="PS50893">
    <property type="entry name" value="ABC_TRANSPORTER_2"/>
    <property type="match status" value="1"/>
</dbReference>
<evidence type="ECO:0000256" key="9">
    <source>
        <dbReference type="SAM" id="Phobius"/>
    </source>
</evidence>
<keyword evidence="8 9" id="KW-0472">Membrane</keyword>
<organism evidence="11 12">
    <name type="scientific">Daphnia galeata</name>
    <dbReference type="NCBI Taxonomy" id="27404"/>
    <lineage>
        <taxon>Eukaryota</taxon>
        <taxon>Metazoa</taxon>
        <taxon>Ecdysozoa</taxon>
        <taxon>Arthropoda</taxon>
        <taxon>Crustacea</taxon>
        <taxon>Branchiopoda</taxon>
        <taxon>Diplostraca</taxon>
        <taxon>Cladocera</taxon>
        <taxon>Anomopoda</taxon>
        <taxon>Daphniidae</taxon>
        <taxon>Daphnia</taxon>
    </lineage>
</organism>
<keyword evidence="4 9" id="KW-0812">Transmembrane</keyword>
<dbReference type="GO" id="GO:0005524">
    <property type="term" value="F:ATP binding"/>
    <property type="evidence" value="ECO:0007669"/>
    <property type="project" value="UniProtKB-KW"/>
</dbReference>
<dbReference type="InterPro" id="IPR027417">
    <property type="entry name" value="P-loop_NTPase"/>
</dbReference>
<dbReference type="AlphaFoldDB" id="A0A8J2RNP9"/>
<dbReference type="FunFam" id="3.40.50.300:FF:000891">
    <property type="entry name" value="ATP-binding cassette sub-family G member"/>
    <property type="match status" value="1"/>
</dbReference>
<dbReference type="GO" id="GO:0016887">
    <property type="term" value="F:ATP hydrolysis activity"/>
    <property type="evidence" value="ECO:0007669"/>
    <property type="project" value="InterPro"/>
</dbReference>
<feature type="transmembrane region" description="Helical" evidence="9">
    <location>
        <begin position="369"/>
        <end position="388"/>
    </location>
</feature>
<feature type="transmembrane region" description="Helical" evidence="9">
    <location>
        <begin position="444"/>
        <end position="467"/>
    </location>
</feature>
<keyword evidence="3" id="KW-0813">Transport</keyword>
<sequence length="621" mass="69102">MDVEMQGTSLDLTAAPDVQSQASLDLTFRDICFTTGKGRNAKRILNEINGVFKSGQLTAILGPSGAGKSSLMNILAGLRTSGVEGQVYVNGVDRVLQTFRKQSVYISQQDFLLTNLTVDEYMTSAAHLKLGNDCSENEKLSKIEFVLKTLGLTKNRQTEIGCLSGGECKRLSIGLELFNNPDILFLDEPTSGLDSSSSLQCVGLLRDIARGGRTVVASIHQPSSRMLDYFDHIYIVAGGSCIYQGPIGSLVPYLQQANLYCPGYNNPADFVMDVACGEYGDVISELVSSIENGRLIYQANSTSVISTQSLDPVSVDENPIVDNRDVAVTLMALGKRKEKQNYPAPFHKQVAVLLGRTCRTIWREKMLTTIRFFTHVVLGLLVGTMYWLGGNDAAFILNNASMLFFNLLVVLFASTMPTVVTFPLERKVLVREHLNHWYSLKAYYLAKTIADIPFQFLFPGIYMSIVYLMSNQPMSIERYSMLLCITICLALCGQGIGLLLGAIFDIQVAVFLAPTGCIPFVLFAGFLVNLNSVPYYMSWMPYLSFMRYGFEGSMLAIYGNDRPPLSCSKMYCHYRSPYNFLEQFDMAESSYYWSVVGLMTFFLVVRVAGYFALSFKLKFMR</sequence>
<feature type="domain" description="ABC transporter" evidence="10">
    <location>
        <begin position="26"/>
        <end position="263"/>
    </location>
</feature>
<comment type="similarity">
    <text evidence="2">Belongs to the ABC transporter superfamily. ABCG family. Eye pigment precursor importer (TC 3.A.1.204) subfamily.</text>
</comment>
<protein>
    <recommendedName>
        <fullName evidence="10">ABC transporter domain-containing protein</fullName>
    </recommendedName>
</protein>
<proteinExistence type="inferred from homology"/>
<evidence type="ECO:0000256" key="3">
    <source>
        <dbReference type="ARBA" id="ARBA00022448"/>
    </source>
</evidence>
<dbReference type="OrthoDB" id="66620at2759"/>
<feature type="transmembrane region" description="Helical" evidence="9">
    <location>
        <begin position="479"/>
        <end position="501"/>
    </location>
</feature>
<keyword evidence="12" id="KW-1185">Reference proteome</keyword>
<dbReference type="GO" id="GO:0140359">
    <property type="term" value="F:ABC-type transporter activity"/>
    <property type="evidence" value="ECO:0007669"/>
    <property type="project" value="InterPro"/>
</dbReference>
<evidence type="ECO:0000256" key="1">
    <source>
        <dbReference type="ARBA" id="ARBA00004141"/>
    </source>
</evidence>
<evidence type="ECO:0000256" key="2">
    <source>
        <dbReference type="ARBA" id="ARBA00005814"/>
    </source>
</evidence>
<evidence type="ECO:0000256" key="8">
    <source>
        <dbReference type="ARBA" id="ARBA00023136"/>
    </source>
</evidence>
<keyword evidence="6" id="KW-0067">ATP-binding</keyword>
<dbReference type="Pfam" id="PF01061">
    <property type="entry name" value="ABC2_membrane"/>
    <property type="match status" value="1"/>
</dbReference>
<comment type="subcellular location">
    <subcellularLocation>
        <location evidence="1">Membrane</location>
        <topology evidence="1">Multi-pass membrane protein</topology>
    </subcellularLocation>
</comment>
<dbReference type="PANTHER" id="PTHR48041">
    <property type="entry name" value="ABC TRANSPORTER G FAMILY MEMBER 28"/>
    <property type="match status" value="1"/>
</dbReference>
<dbReference type="PANTHER" id="PTHR48041:SF78">
    <property type="entry name" value="ABC TRANSPORTER EXPRESSED IN TRACHEA, ISOFORM A"/>
    <property type="match status" value="1"/>
</dbReference>
<evidence type="ECO:0000256" key="4">
    <source>
        <dbReference type="ARBA" id="ARBA00022692"/>
    </source>
</evidence>
<evidence type="ECO:0000256" key="6">
    <source>
        <dbReference type="ARBA" id="ARBA00022840"/>
    </source>
</evidence>
<feature type="transmembrane region" description="Helical" evidence="9">
    <location>
        <begin position="508"/>
        <end position="530"/>
    </location>
</feature>
<name>A0A8J2RNP9_9CRUS</name>
<dbReference type="PROSITE" id="PS00211">
    <property type="entry name" value="ABC_TRANSPORTER_1"/>
    <property type="match status" value="1"/>
</dbReference>
<dbReference type="InterPro" id="IPR050352">
    <property type="entry name" value="ABCG_transporters"/>
</dbReference>
<dbReference type="SUPFAM" id="SSF52540">
    <property type="entry name" value="P-loop containing nucleoside triphosphate hydrolases"/>
    <property type="match status" value="1"/>
</dbReference>
<dbReference type="Pfam" id="PF00005">
    <property type="entry name" value="ABC_tran"/>
    <property type="match status" value="1"/>
</dbReference>
<dbReference type="SMART" id="SM00382">
    <property type="entry name" value="AAA"/>
    <property type="match status" value="1"/>
</dbReference>
<evidence type="ECO:0000256" key="5">
    <source>
        <dbReference type="ARBA" id="ARBA00022741"/>
    </source>
</evidence>
<feature type="transmembrane region" description="Helical" evidence="9">
    <location>
        <begin position="400"/>
        <end position="424"/>
    </location>
</feature>
<evidence type="ECO:0000313" key="11">
    <source>
        <dbReference type="EMBL" id="CAH0104350.1"/>
    </source>
</evidence>
<evidence type="ECO:0000259" key="10">
    <source>
        <dbReference type="PROSITE" id="PS50893"/>
    </source>
</evidence>